<accession>A0A2A5JS82</accession>
<gene>
    <name evidence="3" type="ORF">CEX98_08630</name>
</gene>
<evidence type="ECO:0008006" key="5">
    <source>
        <dbReference type="Google" id="ProtNLM"/>
    </source>
</evidence>
<reference evidence="4" key="1">
    <citation type="journal article" date="2019" name="Genome Announc.">
        <title>Draft Genome Sequence of Pseudoalteromonas piscicida Strain 36Y ROTHPW, an Hypersaline Seawater Isolate from the South Coast of Sonora, Mexico.</title>
        <authorList>
            <person name="Sanchez-Diaz R."/>
            <person name="Molina-Garza Z.J."/>
            <person name="Cruz-Suarez L.E."/>
            <person name="Selvin J."/>
            <person name="Kiran G.S."/>
            <person name="Ibarra-Gamez J.C."/>
            <person name="Gomez-Gil B."/>
            <person name="Galaviz-Silva L."/>
        </authorList>
    </citation>
    <scope>NUCLEOTIDE SEQUENCE [LARGE SCALE GENOMIC DNA]</scope>
    <source>
        <strain evidence="4">36Y_RITHPW</strain>
    </source>
</reference>
<dbReference type="OrthoDB" id="8685152at2"/>
<organism evidence="3 4">
    <name type="scientific">Pseudoalteromonas piscicida</name>
    <dbReference type="NCBI Taxonomy" id="43662"/>
    <lineage>
        <taxon>Bacteria</taxon>
        <taxon>Pseudomonadati</taxon>
        <taxon>Pseudomonadota</taxon>
        <taxon>Gammaproteobacteria</taxon>
        <taxon>Alteromonadales</taxon>
        <taxon>Pseudoalteromonadaceae</taxon>
        <taxon>Pseudoalteromonas</taxon>
    </lineage>
</organism>
<evidence type="ECO:0000256" key="2">
    <source>
        <dbReference type="SAM" id="Phobius"/>
    </source>
</evidence>
<keyword evidence="4" id="KW-1185">Reference proteome</keyword>
<dbReference type="Proteomes" id="UP000228621">
    <property type="component" value="Unassembled WGS sequence"/>
</dbReference>
<feature type="compositionally biased region" description="Low complexity" evidence="1">
    <location>
        <begin position="1"/>
        <end position="13"/>
    </location>
</feature>
<dbReference type="EMBL" id="NKHF01000039">
    <property type="protein sequence ID" value="PCK32131.1"/>
    <property type="molecule type" value="Genomic_DNA"/>
</dbReference>
<feature type="transmembrane region" description="Helical" evidence="2">
    <location>
        <begin position="50"/>
        <end position="70"/>
    </location>
</feature>
<dbReference type="AlphaFoldDB" id="A0A2A5JS82"/>
<protein>
    <recommendedName>
        <fullName evidence="5">Zinc ribbon domain-containing protein</fullName>
    </recommendedName>
</protein>
<keyword evidence="2" id="KW-1133">Transmembrane helix</keyword>
<evidence type="ECO:0000313" key="3">
    <source>
        <dbReference type="EMBL" id="PCK32131.1"/>
    </source>
</evidence>
<comment type="caution">
    <text evidence="3">The sequence shown here is derived from an EMBL/GenBank/DDBJ whole genome shotgun (WGS) entry which is preliminary data.</text>
</comment>
<feature type="region of interest" description="Disordered" evidence="1">
    <location>
        <begin position="1"/>
        <end position="20"/>
    </location>
</feature>
<name>A0A2A5JS82_PSEO7</name>
<dbReference type="RefSeq" id="WP_099641688.1">
    <property type="nucleotide sequence ID" value="NZ_NKHF01000039.1"/>
</dbReference>
<evidence type="ECO:0000256" key="1">
    <source>
        <dbReference type="SAM" id="MobiDB-lite"/>
    </source>
</evidence>
<keyword evidence="2" id="KW-0812">Transmembrane</keyword>
<sequence>MAIAQCPSCSKSISSKHKSCPHCETNLADFTQEDRERAASRKRVKRQQSIMNYSFIALILFLSGFLYIYWQQPEPNSFEMIASKSAIGIGAVWYLINRVILVILKKKK</sequence>
<keyword evidence="2" id="KW-0472">Membrane</keyword>
<evidence type="ECO:0000313" key="4">
    <source>
        <dbReference type="Proteomes" id="UP000228621"/>
    </source>
</evidence>
<proteinExistence type="predicted"/>
<feature type="transmembrane region" description="Helical" evidence="2">
    <location>
        <begin position="82"/>
        <end position="104"/>
    </location>
</feature>